<dbReference type="STRING" id="2177.BHR79_10065"/>
<protein>
    <recommendedName>
        <fullName evidence="4">succinate dehydrogenase</fullName>
        <ecNumber evidence="4">1.3.5.1</ecNumber>
    </recommendedName>
</protein>
<dbReference type="Proteomes" id="UP000198669">
    <property type="component" value="Unassembled WGS sequence"/>
</dbReference>
<dbReference type="GO" id="GO:0022900">
    <property type="term" value="P:electron transport chain"/>
    <property type="evidence" value="ECO:0007669"/>
    <property type="project" value="InterPro"/>
</dbReference>
<accession>A0A1L3Q4I2</accession>
<dbReference type="InterPro" id="IPR036188">
    <property type="entry name" value="FAD/NAD-bd_sf"/>
</dbReference>
<keyword evidence="10" id="KW-0472">Membrane</keyword>
<dbReference type="Proteomes" id="UP000186879">
    <property type="component" value="Chromosome"/>
</dbReference>
<dbReference type="Gene3D" id="4.10.80.40">
    <property type="entry name" value="succinate dehydrogenase protein domain"/>
    <property type="match status" value="1"/>
</dbReference>
<evidence type="ECO:0000313" key="19">
    <source>
        <dbReference type="Proteomes" id="UP000267921"/>
    </source>
</evidence>
<dbReference type="InterPro" id="IPR003952">
    <property type="entry name" value="FRD_SDH_FAD_BS"/>
</dbReference>
<evidence type="ECO:0000256" key="6">
    <source>
        <dbReference type="ARBA" id="ARBA00022630"/>
    </source>
</evidence>
<keyword evidence="5" id="KW-0813">Transport</keyword>
<reference evidence="14 17" key="1">
    <citation type="submission" date="2016-10" db="EMBL/GenBank/DDBJ databases">
        <title>Methanohalophilus halophilus.</title>
        <authorList>
            <person name="L'haridon S."/>
        </authorList>
    </citation>
    <scope>NUCLEOTIDE SEQUENCE [LARGE SCALE GENOMIC DNA]</scope>
    <source>
        <strain evidence="14 17">Z-7982</strain>
    </source>
</reference>
<evidence type="ECO:0000256" key="8">
    <source>
        <dbReference type="ARBA" id="ARBA00022982"/>
    </source>
</evidence>
<evidence type="ECO:0000256" key="4">
    <source>
        <dbReference type="ARBA" id="ARBA00012792"/>
    </source>
</evidence>
<dbReference type="SUPFAM" id="SSF56425">
    <property type="entry name" value="Succinate dehydrogenase/fumarate reductase flavoprotein, catalytic domain"/>
    <property type="match status" value="1"/>
</dbReference>
<comment type="subcellular location">
    <subcellularLocation>
        <location evidence="2">Membrane</location>
        <topology evidence="2">Peripheral membrane protein</topology>
    </subcellularLocation>
</comment>
<comment type="similarity">
    <text evidence="3">Belongs to the FAD-dependent oxidoreductase 2 family. FRD/SDH subfamily.</text>
</comment>
<proteinExistence type="inferred from homology"/>
<feature type="domain" description="Fumarate reductase/succinate dehydrogenase flavoprotein-like C-terminal" evidence="13">
    <location>
        <begin position="434"/>
        <end position="558"/>
    </location>
</feature>
<dbReference type="KEGG" id="mhaz:BHR79_10065"/>
<keyword evidence="17" id="KW-1185">Reference proteome</keyword>
<dbReference type="PIRSF" id="PIRSF000171">
    <property type="entry name" value="SDHA_APRA_LASPO"/>
    <property type="match status" value="1"/>
</dbReference>
<evidence type="ECO:0000256" key="9">
    <source>
        <dbReference type="ARBA" id="ARBA00023002"/>
    </source>
</evidence>
<evidence type="ECO:0000256" key="5">
    <source>
        <dbReference type="ARBA" id="ARBA00022448"/>
    </source>
</evidence>
<dbReference type="GO" id="GO:0009055">
    <property type="term" value="F:electron transfer activity"/>
    <property type="evidence" value="ECO:0007669"/>
    <property type="project" value="TreeGrafter"/>
</dbReference>
<evidence type="ECO:0000313" key="18">
    <source>
        <dbReference type="Proteomes" id="UP000198669"/>
    </source>
</evidence>
<evidence type="ECO:0000256" key="7">
    <source>
        <dbReference type="ARBA" id="ARBA00022827"/>
    </source>
</evidence>
<dbReference type="FunFam" id="4.10.80.40:FF:000003">
    <property type="entry name" value="Fumarate reductase flavoprotein subunit"/>
    <property type="match status" value="1"/>
</dbReference>
<dbReference type="EMBL" id="CP017921">
    <property type="protein sequence ID" value="APH39786.1"/>
    <property type="molecule type" value="Genomic_DNA"/>
</dbReference>
<dbReference type="InterPro" id="IPR030664">
    <property type="entry name" value="SdhA/FrdA/AprA"/>
</dbReference>
<keyword evidence="7" id="KW-0274">FAD</keyword>
<organism evidence="14 17">
    <name type="scientific">Methanohalophilus halophilus</name>
    <dbReference type="NCBI Taxonomy" id="2177"/>
    <lineage>
        <taxon>Archaea</taxon>
        <taxon>Methanobacteriati</taxon>
        <taxon>Methanobacteriota</taxon>
        <taxon>Stenosarchaea group</taxon>
        <taxon>Methanomicrobia</taxon>
        <taxon>Methanosarcinales</taxon>
        <taxon>Methanosarcinaceae</taxon>
        <taxon>Methanohalophilus</taxon>
    </lineage>
</organism>
<dbReference type="GO" id="GO:0050660">
    <property type="term" value="F:flavin adenine dinucleotide binding"/>
    <property type="evidence" value="ECO:0007669"/>
    <property type="project" value="InterPro"/>
</dbReference>
<evidence type="ECO:0000313" key="14">
    <source>
        <dbReference type="EMBL" id="APH39786.1"/>
    </source>
</evidence>
<evidence type="ECO:0000256" key="2">
    <source>
        <dbReference type="ARBA" id="ARBA00004170"/>
    </source>
</evidence>
<dbReference type="InterPro" id="IPR015939">
    <property type="entry name" value="Fum_Rdtase/Succ_DH_flav-like_C"/>
</dbReference>
<dbReference type="RefSeq" id="WP_072562200.1">
    <property type="nucleotide sequence ID" value="NZ_CP017921.1"/>
</dbReference>
<dbReference type="GO" id="GO:0008177">
    <property type="term" value="F:succinate dehydrogenase (quinone) activity"/>
    <property type="evidence" value="ECO:0007669"/>
    <property type="project" value="UniProtKB-EC"/>
</dbReference>
<dbReference type="EMBL" id="FNMU01000002">
    <property type="protein sequence ID" value="SDW40537.1"/>
    <property type="molecule type" value="Genomic_DNA"/>
</dbReference>
<feature type="active site" description="Proton acceptor" evidence="11">
    <location>
        <position position="272"/>
    </location>
</feature>
<dbReference type="SUPFAM" id="SSF51905">
    <property type="entry name" value="FAD/NAD(P)-binding domain"/>
    <property type="match status" value="1"/>
</dbReference>
<dbReference type="GO" id="GO:0005886">
    <property type="term" value="C:plasma membrane"/>
    <property type="evidence" value="ECO:0007669"/>
    <property type="project" value="TreeGrafter"/>
</dbReference>
<sequence>MREHDIIVIGGGLSGLRAGLEAKRQGADVAVISKVPPIRSHSVAAQGGINASIGTDDSWDSHAYDTVKGSDYLADQDTVEILCKEAPERVYEMENWGTLFSRTGDGKIAQRPFGGAGFPRTCYAGDRTGHNLLHTLYEQVLRAGVRVYNEWMVTRLATDSNRCTGFVALNLLDSELETFRAKAVILATGGYGRIYQRSTNSIINTGFGISLGYRAGVPIQDMEFVQFHPTTLWGTNILITEGVRGEGGYLYNKDHERFMDKYAPESMELAPRDIVARSIQTEIDEGRGFTGGYVQLDITHLGKELINERLGGIRQICIDFAGVDPITEPIPVQPGHHYSMGGISSGKDGLTPLNGLYAIGECACISVHGANRLGGNSLLDTIVFGKRAGEHAANAVKNIAMPSEDSLNESLAEERSNIDSMMGDGGESFADVKDELRQTMQKYVGVYRNREDLETGLANVKALEKRGENIHVKSRVKTFNMELMNVLEVKGMLDIARVITEGALVREESRGAHYRTDFLERDDENWLKHTLAYMKDGGPKLEYKDVTITQFKPMRREY</sequence>
<dbReference type="EC" id="1.3.5.1" evidence="4"/>
<dbReference type="InterPro" id="IPR003953">
    <property type="entry name" value="FAD-dep_OxRdtase_2_FAD-bd"/>
</dbReference>
<dbReference type="OrthoDB" id="23539at2157"/>
<evidence type="ECO:0000256" key="1">
    <source>
        <dbReference type="ARBA" id="ARBA00001974"/>
    </source>
</evidence>
<feature type="domain" description="FAD-dependent oxidoreductase 2 FAD-binding" evidence="12">
    <location>
        <begin position="5"/>
        <end position="378"/>
    </location>
</feature>
<keyword evidence="8" id="KW-0249">Electron transport</keyword>
<evidence type="ECO:0000259" key="12">
    <source>
        <dbReference type="Pfam" id="PF00890"/>
    </source>
</evidence>
<dbReference type="GO" id="GO:0009061">
    <property type="term" value="P:anaerobic respiration"/>
    <property type="evidence" value="ECO:0007669"/>
    <property type="project" value="TreeGrafter"/>
</dbReference>
<evidence type="ECO:0000256" key="3">
    <source>
        <dbReference type="ARBA" id="ARBA00008040"/>
    </source>
</evidence>
<dbReference type="NCBIfam" id="TIGR01812">
    <property type="entry name" value="sdhA_frdA_Gneg"/>
    <property type="match status" value="1"/>
</dbReference>
<comment type="cofactor">
    <cofactor evidence="1">
        <name>FAD</name>
        <dbReference type="ChEBI" id="CHEBI:57692"/>
    </cofactor>
</comment>
<dbReference type="PANTHER" id="PTHR11632:SF51">
    <property type="entry name" value="SUCCINATE DEHYDROGENASE [UBIQUINONE] FLAVOPROTEIN SUBUNIT, MITOCHONDRIAL"/>
    <property type="match status" value="1"/>
</dbReference>
<dbReference type="GeneID" id="30584119"/>
<evidence type="ECO:0000313" key="16">
    <source>
        <dbReference type="EMBL" id="SDW40537.1"/>
    </source>
</evidence>
<dbReference type="Gene3D" id="3.50.50.60">
    <property type="entry name" value="FAD/NAD(P)-binding domain"/>
    <property type="match status" value="1"/>
</dbReference>
<dbReference type="SUPFAM" id="SSF46977">
    <property type="entry name" value="Succinate dehydrogenase/fumarate reductase flavoprotein C-terminal domain"/>
    <property type="match status" value="1"/>
</dbReference>
<name>A0A1L3Q4I2_9EURY</name>
<reference evidence="15 19" key="3">
    <citation type="submission" date="2018-10" db="EMBL/GenBank/DDBJ databases">
        <title>Cultivation of a novel Methanohalophilus strain from Kebrit Deep of the Red Sea and a genomic comparison of members of the genus Methanohalophilus.</title>
        <authorList>
            <person name="Guan Y."/>
            <person name="Ngugi D.K."/>
            <person name="Stingl U."/>
        </authorList>
    </citation>
    <scope>NUCLEOTIDE SEQUENCE [LARGE SCALE GENOMIC DNA]</scope>
    <source>
        <strain evidence="15 19">DSM 3094</strain>
    </source>
</reference>
<dbReference type="PROSITE" id="PS00504">
    <property type="entry name" value="FRD_SDH_FAD_BINDING"/>
    <property type="match status" value="1"/>
</dbReference>
<gene>
    <name evidence="14" type="ORF">BHR79_10065</name>
    <name evidence="15" type="ORF">EFE40_05195</name>
    <name evidence="16" type="ORF">SAMN04515625_0933</name>
</gene>
<keyword evidence="9" id="KW-0560">Oxidoreductase</keyword>
<dbReference type="InterPro" id="IPR027477">
    <property type="entry name" value="Succ_DH/fumarate_Rdtase_cat_sf"/>
</dbReference>
<dbReference type="PRINTS" id="PR00411">
    <property type="entry name" value="PNDRDTASEI"/>
</dbReference>
<reference evidence="16 18" key="2">
    <citation type="submission" date="2016-10" db="EMBL/GenBank/DDBJ databases">
        <authorList>
            <person name="de Groot N.N."/>
        </authorList>
    </citation>
    <scope>NUCLEOTIDE SEQUENCE [LARGE SCALE GENOMIC DNA]</scope>
    <source>
        <strain evidence="16 18">Z-7982</strain>
    </source>
</reference>
<dbReference type="Pfam" id="PF00890">
    <property type="entry name" value="FAD_binding_2"/>
    <property type="match status" value="1"/>
</dbReference>
<dbReference type="InterPro" id="IPR037099">
    <property type="entry name" value="Fum_R/Succ_DH_flav-like_C_sf"/>
</dbReference>
<dbReference type="Pfam" id="PF02910">
    <property type="entry name" value="Succ_DH_flav_C"/>
    <property type="match status" value="1"/>
</dbReference>
<dbReference type="Gene3D" id="3.90.700.10">
    <property type="entry name" value="Succinate dehydrogenase/fumarate reductase flavoprotein, catalytic domain"/>
    <property type="match status" value="1"/>
</dbReference>
<dbReference type="InterPro" id="IPR014006">
    <property type="entry name" value="Succ_Dhase_FrdA_Gneg"/>
</dbReference>
<dbReference type="EMBL" id="RJJG01000004">
    <property type="protein sequence ID" value="RNI08872.1"/>
    <property type="molecule type" value="Genomic_DNA"/>
</dbReference>
<dbReference type="AlphaFoldDB" id="A0A1L3Q4I2"/>
<keyword evidence="6" id="KW-0285">Flavoprotein</keyword>
<dbReference type="FunFam" id="3.90.700.10:FF:000001">
    <property type="entry name" value="Mitochondrial succinate dehydrogenase flavoprotein subunit"/>
    <property type="match status" value="1"/>
</dbReference>
<dbReference type="PRINTS" id="PR00368">
    <property type="entry name" value="FADPNR"/>
</dbReference>
<evidence type="ECO:0000313" key="15">
    <source>
        <dbReference type="EMBL" id="RNI08872.1"/>
    </source>
</evidence>
<evidence type="ECO:0000313" key="17">
    <source>
        <dbReference type="Proteomes" id="UP000186879"/>
    </source>
</evidence>
<dbReference type="Proteomes" id="UP000267921">
    <property type="component" value="Unassembled WGS sequence"/>
</dbReference>
<dbReference type="Gene3D" id="1.20.58.100">
    <property type="entry name" value="Fumarate reductase/succinate dehydrogenase flavoprotein-like, C-terminal domain"/>
    <property type="match status" value="1"/>
</dbReference>
<evidence type="ECO:0000256" key="10">
    <source>
        <dbReference type="ARBA" id="ARBA00023136"/>
    </source>
</evidence>
<evidence type="ECO:0000259" key="13">
    <source>
        <dbReference type="Pfam" id="PF02910"/>
    </source>
</evidence>
<evidence type="ECO:0000256" key="11">
    <source>
        <dbReference type="PIRSR" id="PIRSR000171-1"/>
    </source>
</evidence>
<dbReference type="PANTHER" id="PTHR11632">
    <property type="entry name" value="SUCCINATE DEHYDROGENASE 2 FLAVOPROTEIN SUBUNIT"/>
    <property type="match status" value="1"/>
</dbReference>